<sequence>MTIINANHYLEKLLAPAVLERIAQLCKFCLRVRKEEGSLPAVARHWSSRLGQCPSVGCTRQGAIEQQVSQGAR</sequence>
<dbReference type="EMBL" id="NQMM01000006">
    <property type="protein sequence ID" value="PKQ82798.1"/>
    <property type="molecule type" value="Genomic_DNA"/>
</dbReference>
<evidence type="ECO:0000313" key="2">
    <source>
        <dbReference type="Proteomes" id="UP000233467"/>
    </source>
</evidence>
<name>A0A2N3J8A0_AERSO</name>
<keyword evidence="2" id="KW-1185">Reference proteome</keyword>
<protein>
    <submittedName>
        <fullName evidence="1">Uncharacterized protein</fullName>
    </submittedName>
</protein>
<comment type="caution">
    <text evidence="1">The sequence shown here is derived from an EMBL/GenBank/DDBJ whole genome shotgun (WGS) entry which is preliminary data.</text>
</comment>
<evidence type="ECO:0000313" key="1">
    <source>
        <dbReference type="EMBL" id="PKQ82798.1"/>
    </source>
</evidence>
<gene>
    <name evidence="1" type="ORF">CJP16_01410</name>
</gene>
<reference evidence="1 2" key="1">
    <citation type="journal article" date="2017" name="Front. Microbiol.">
        <title>Strong Genomic and Phenotypic Heterogeneity in the Aeromonas sobria Species Complex.</title>
        <authorList>
            <person name="Gauthier J."/>
            <person name="Vincent A.T."/>
            <person name="Charette S.J."/>
            <person name="Derome N."/>
        </authorList>
    </citation>
    <scope>NUCLEOTIDE SEQUENCE [LARGE SCALE GENOMIC DNA]</scope>
    <source>
        <strain evidence="1 2">TM18</strain>
    </source>
</reference>
<accession>A0A2N3J8A0</accession>
<dbReference type="Proteomes" id="UP000233467">
    <property type="component" value="Unassembled WGS sequence"/>
</dbReference>
<dbReference type="AlphaFoldDB" id="A0A2N3J8A0"/>
<organism evidence="1 2">
    <name type="scientific">Aeromonas sobria</name>
    <dbReference type="NCBI Taxonomy" id="646"/>
    <lineage>
        <taxon>Bacteria</taxon>
        <taxon>Pseudomonadati</taxon>
        <taxon>Pseudomonadota</taxon>
        <taxon>Gammaproteobacteria</taxon>
        <taxon>Aeromonadales</taxon>
        <taxon>Aeromonadaceae</taxon>
        <taxon>Aeromonas</taxon>
    </lineage>
</organism>
<proteinExistence type="predicted"/>